<accession>A0A7J0EV16</accession>
<dbReference type="GO" id="GO:0005634">
    <property type="term" value="C:nucleus"/>
    <property type="evidence" value="ECO:0007669"/>
    <property type="project" value="UniProtKB-SubCell"/>
</dbReference>
<evidence type="ECO:0000313" key="5">
    <source>
        <dbReference type="EMBL" id="GFY90253.1"/>
    </source>
</evidence>
<keyword evidence="6" id="KW-1185">Reference proteome</keyword>
<keyword evidence="3" id="KW-0472">Membrane</keyword>
<feature type="transmembrane region" description="Helical" evidence="3">
    <location>
        <begin position="400"/>
        <end position="422"/>
    </location>
</feature>
<dbReference type="Proteomes" id="UP000585474">
    <property type="component" value="Unassembled WGS sequence"/>
</dbReference>
<evidence type="ECO:0000256" key="3">
    <source>
        <dbReference type="SAM" id="Phobius"/>
    </source>
</evidence>
<evidence type="ECO:0000313" key="6">
    <source>
        <dbReference type="Proteomes" id="UP000585474"/>
    </source>
</evidence>
<keyword evidence="1" id="KW-0678">Repressor</keyword>
<dbReference type="SUPFAM" id="SSF54277">
    <property type="entry name" value="CAD &amp; PB1 domains"/>
    <property type="match status" value="1"/>
</dbReference>
<dbReference type="AlphaFoldDB" id="A0A7J0EV16"/>
<evidence type="ECO:0000256" key="2">
    <source>
        <dbReference type="SAM" id="MobiDB-lite"/>
    </source>
</evidence>
<keyword evidence="1" id="KW-0805">Transcription regulation</keyword>
<name>A0A7J0EV16_9ERIC</name>
<sequence>MYSTYQELTSALEKMFSCITIGQCGSHGAPGKEMPSECKFRDILSESEYVLTYEDKDGDWMLVGRCPVGPISRLIYTKCRSGADAQQPQQPLLLPVLLHPAATPSSPIPVLLQLSEAAQSNSSCAVQLQVQQQFLRTDLGSCASSSSPCAVQRISQLRSPAPKQPCAVCATIPHSGHQACVVQPSAQSSALRSHTSLFRVALMADPTRKLPLSVQFLLLRLYLGGKRKTRWILGKEPKPIESDPTFDEWVADTMYAHARNESRIFELYRDISHASQPALGLLVADYFGYLQTRWEELAQYEPFSDFSSDGAVESKRLDRRHTYQFLMGLKPEFKALRTQILNTSPLPSLYEAFAIVDGDERRRRLLPSISLPETSSTVPDQTAFVAPFGTRPYCHTVTSLVTLLIAALFYILMVAVVVVQLLESALLQNRTMHIEIPNLNQLQPKLLNYSRTWFGSLIIILWSMANIAAESPTALHSSSSFPGIASDLVMEEGSAHPRSLPILDSPPPSLSGSPAPVPLPASSPDSGISSPVISDLPSPRYPTRVDSVSTPRSIHEALFRILYGFLP</sequence>
<keyword evidence="3" id="KW-1133">Transmembrane helix</keyword>
<feature type="compositionally biased region" description="Pro residues" evidence="2">
    <location>
        <begin position="504"/>
        <end position="521"/>
    </location>
</feature>
<feature type="domain" description="AUX/IAA" evidence="4">
    <location>
        <begin position="1"/>
        <end position="67"/>
    </location>
</feature>
<keyword evidence="1" id="KW-0804">Transcription</keyword>
<feature type="region of interest" description="Disordered" evidence="2">
    <location>
        <begin position="500"/>
        <end position="547"/>
    </location>
</feature>
<comment type="function">
    <text evidence="1">Aux/IAA proteins are short-lived transcriptional factors that function as repressors of early auxin response genes at low auxin concentrations.</text>
</comment>
<proteinExistence type="inferred from homology"/>
<dbReference type="InterPro" id="IPR033389">
    <property type="entry name" value="AUX/IAA_dom"/>
</dbReference>
<protein>
    <recommendedName>
        <fullName evidence="1">Auxin-responsive protein</fullName>
    </recommendedName>
</protein>
<gene>
    <name evidence="5" type="ORF">Acr_07g0004500</name>
</gene>
<comment type="subunit">
    <text evidence="1">Homodimers and heterodimers.</text>
</comment>
<dbReference type="Gene3D" id="3.10.20.90">
    <property type="entry name" value="Phosphatidylinositol 3-kinase Catalytic Subunit, Chain A, domain 1"/>
    <property type="match status" value="1"/>
</dbReference>
<dbReference type="OrthoDB" id="1926344at2759"/>
<dbReference type="PANTHER" id="PTHR34222">
    <property type="entry name" value="GAG_PRE-INTEGRS DOMAIN-CONTAINING PROTEIN"/>
    <property type="match status" value="1"/>
</dbReference>
<dbReference type="Pfam" id="PF02309">
    <property type="entry name" value="AUX_IAA"/>
    <property type="match status" value="1"/>
</dbReference>
<dbReference type="PANTHER" id="PTHR34222:SF79">
    <property type="entry name" value="RETROVIRUS-RELATED POL POLYPROTEIN FROM TRANSPOSON TNT 1-94"/>
    <property type="match status" value="1"/>
</dbReference>
<comment type="similarity">
    <text evidence="1">Belongs to the Aux/IAA family.</text>
</comment>
<dbReference type="GO" id="GO:0009734">
    <property type="term" value="P:auxin-activated signaling pathway"/>
    <property type="evidence" value="ECO:0007669"/>
    <property type="project" value="UniProtKB-UniRule"/>
</dbReference>
<comment type="subcellular location">
    <subcellularLocation>
        <location evidence="1">Nucleus</location>
    </subcellularLocation>
</comment>
<evidence type="ECO:0000256" key="1">
    <source>
        <dbReference type="RuleBase" id="RU004549"/>
    </source>
</evidence>
<keyword evidence="1" id="KW-0927">Auxin signaling pathway</keyword>
<organism evidence="5 6">
    <name type="scientific">Actinidia rufa</name>
    <dbReference type="NCBI Taxonomy" id="165716"/>
    <lineage>
        <taxon>Eukaryota</taxon>
        <taxon>Viridiplantae</taxon>
        <taxon>Streptophyta</taxon>
        <taxon>Embryophyta</taxon>
        <taxon>Tracheophyta</taxon>
        <taxon>Spermatophyta</taxon>
        <taxon>Magnoliopsida</taxon>
        <taxon>eudicotyledons</taxon>
        <taxon>Gunneridae</taxon>
        <taxon>Pentapetalae</taxon>
        <taxon>asterids</taxon>
        <taxon>Ericales</taxon>
        <taxon>Actinidiaceae</taxon>
        <taxon>Actinidia</taxon>
    </lineage>
</organism>
<dbReference type="EMBL" id="BJWL01000007">
    <property type="protein sequence ID" value="GFY90253.1"/>
    <property type="molecule type" value="Genomic_DNA"/>
</dbReference>
<comment type="caution">
    <text evidence="5">The sequence shown here is derived from an EMBL/GenBank/DDBJ whole genome shotgun (WGS) entry which is preliminary data.</text>
</comment>
<keyword evidence="1" id="KW-0539">Nucleus</keyword>
<keyword evidence="3" id="KW-0812">Transmembrane</keyword>
<evidence type="ECO:0000259" key="4">
    <source>
        <dbReference type="Pfam" id="PF02309"/>
    </source>
</evidence>
<reference evidence="5 6" key="1">
    <citation type="submission" date="2019-07" db="EMBL/GenBank/DDBJ databases">
        <title>De Novo Assembly of kiwifruit Actinidia rufa.</title>
        <authorList>
            <person name="Sugita-Konishi S."/>
            <person name="Sato K."/>
            <person name="Mori E."/>
            <person name="Abe Y."/>
            <person name="Kisaki G."/>
            <person name="Hamano K."/>
            <person name="Suezawa K."/>
            <person name="Otani M."/>
            <person name="Fukuda T."/>
            <person name="Manabe T."/>
            <person name="Gomi K."/>
            <person name="Tabuchi M."/>
            <person name="Akimitsu K."/>
            <person name="Kataoka I."/>
        </authorList>
    </citation>
    <scope>NUCLEOTIDE SEQUENCE [LARGE SCALE GENOMIC DNA]</scope>
    <source>
        <strain evidence="6">cv. Fuchu</strain>
    </source>
</reference>